<dbReference type="Proteomes" id="UP000464186">
    <property type="component" value="Chromosome"/>
</dbReference>
<gene>
    <name evidence="1" type="ORF">GU243_09000</name>
</gene>
<name>A0A6P1NLD0_9MICC</name>
<organism evidence="1 2">
    <name type="scientific">Pseudarthrobacter psychrotolerans</name>
    <dbReference type="NCBI Taxonomy" id="2697569"/>
    <lineage>
        <taxon>Bacteria</taxon>
        <taxon>Bacillati</taxon>
        <taxon>Actinomycetota</taxon>
        <taxon>Actinomycetes</taxon>
        <taxon>Micrococcales</taxon>
        <taxon>Micrococcaceae</taxon>
        <taxon>Pseudarthrobacter</taxon>
    </lineage>
</organism>
<reference evidence="1 2" key="1">
    <citation type="submission" date="2020-01" db="EMBL/GenBank/DDBJ databases">
        <title>Pseudarthrobacter psychrotolerans sp. nov., isolated from antarctic soil.</title>
        <authorList>
            <person name="Shin Y."/>
            <person name="Park W."/>
        </authorList>
    </citation>
    <scope>NUCLEOTIDE SEQUENCE [LARGE SCALE GENOMIC DNA]</scope>
    <source>
        <strain evidence="1 2">YJ56</strain>
    </source>
</reference>
<dbReference type="InterPro" id="IPR009899">
    <property type="entry name" value="ArdA"/>
</dbReference>
<proteinExistence type="predicted"/>
<dbReference type="AlphaFoldDB" id="A0A6P1NLD0"/>
<dbReference type="Gene3D" id="1.10.10.1190">
    <property type="entry name" value="Antirestriction protein ArdA, domain 3"/>
    <property type="match status" value="1"/>
</dbReference>
<protein>
    <submittedName>
        <fullName evidence="1">Antirestriction protein ArdA</fullName>
    </submittedName>
</protein>
<dbReference type="Pfam" id="PF07275">
    <property type="entry name" value="ArdA"/>
    <property type="match status" value="1"/>
</dbReference>
<accession>A0A6P1NLD0</accession>
<evidence type="ECO:0000313" key="2">
    <source>
        <dbReference type="Proteomes" id="UP000464186"/>
    </source>
</evidence>
<keyword evidence="2" id="KW-1185">Reference proteome</keyword>
<evidence type="ECO:0000313" key="1">
    <source>
        <dbReference type="EMBL" id="QHK19853.1"/>
    </source>
</evidence>
<dbReference type="EMBL" id="CP047898">
    <property type="protein sequence ID" value="QHK19853.1"/>
    <property type="molecule type" value="Genomic_DNA"/>
</dbReference>
<dbReference type="Gene3D" id="3.10.20.480">
    <property type="entry name" value="Antirestriction protein ArdA, domain 1"/>
    <property type="match status" value="1"/>
</dbReference>
<dbReference type="KEGG" id="psey:GU243_09000"/>
<sequence length="194" mass="21948">MNHEHIPGADPERENRRTTPAIYVASLADYNNGRLLGDWIDATIGADAIYEKITAILAGSKEPAPEEWAIHDYEGFGNKRLSEYERIEDVAALAEGIKQHGEAFAAWVDYTGLDPEDWHHFEDAYLGEYDSLATYAEQIMDDLGLRDEIEKYLPESLQPYVRIDAEAMAEDMRLNGEIYSVESDSGIYVFNSHI</sequence>
<dbReference type="InterPro" id="IPR041895">
    <property type="entry name" value="ArdA_dom1"/>
</dbReference>
<dbReference type="InterPro" id="IPR041893">
    <property type="entry name" value="ArdA_dom3"/>
</dbReference>